<evidence type="ECO:0000256" key="2">
    <source>
        <dbReference type="ARBA" id="ARBA00023125"/>
    </source>
</evidence>
<evidence type="ECO:0000313" key="6">
    <source>
        <dbReference type="Proteomes" id="UP000076935"/>
    </source>
</evidence>
<dbReference type="InterPro" id="IPR018060">
    <property type="entry name" value="HTH_AraC"/>
</dbReference>
<evidence type="ECO:0000256" key="1">
    <source>
        <dbReference type="ARBA" id="ARBA00023015"/>
    </source>
</evidence>
<proteinExistence type="predicted"/>
<dbReference type="Pfam" id="PF12833">
    <property type="entry name" value="HTH_18"/>
    <property type="match status" value="1"/>
</dbReference>
<comment type="caution">
    <text evidence="5">The sequence shown here is derived from an EMBL/GenBank/DDBJ whole genome shotgun (WGS) entry which is preliminary data.</text>
</comment>
<dbReference type="Gene3D" id="1.10.10.60">
    <property type="entry name" value="Homeodomain-like"/>
    <property type="match status" value="1"/>
</dbReference>
<sequence length="269" mass="31332">MKALTYFPSQPEVQYKMDEYIEQRPLNRLIGKDIALYYQFKTQKESINPFALIPDGCFDLLFCCCPKNPSIFLWTSPMERREQQLSFQKGCEYFGVRFQPEQGLLKINCSMRDLLGKKIPLDDVISVDPFLMEKILKGDSFADRIHLFELFINGITPQSHSQNIVGYCINQIYLANGNININDLTVDTGYSDRYIRKKFEESIGFSPKQFSEIVRFQNSLAMIFEKTHHNLADIVYENGYYDQAHFIKGFKKFVHLAPTQFIGSLYQQS</sequence>
<dbReference type="Proteomes" id="UP000076935">
    <property type="component" value="Unassembled WGS sequence"/>
</dbReference>
<dbReference type="RefSeq" id="WP_034285163.1">
    <property type="nucleotide sequence ID" value="NZ_JBCNAN010000041.1"/>
</dbReference>
<accession>A0A177L457</accession>
<keyword evidence="6" id="KW-1185">Reference proteome</keyword>
<evidence type="ECO:0000259" key="4">
    <source>
        <dbReference type="PROSITE" id="PS01124"/>
    </source>
</evidence>
<dbReference type="InterPro" id="IPR050204">
    <property type="entry name" value="AraC_XylS_family_regulators"/>
</dbReference>
<gene>
    <name evidence="5" type="ORF">AWH49_17820</name>
</gene>
<dbReference type="PROSITE" id="PS01124">
    <property type="entry name" value="HTH_ARAC_FAMILY_2"/>
    <property type="match status" value="1"/>
</dbReference>
<reference evidence="5 6" key="1">
    <citation type="submission" date="2016-01" db="EMBL/GenBank/DDBJ databases">
        <title>Investigation of taxonomic status of Bacillus aminovorans.</title>
        <authorList>
            <person name="Verma A."/>
            <person name="Pal Y."/>
            <person name="Krishnamurthi S."/>
        </authorList>
    </citation>
    <scope>NUCLEOTIDE SEQUENCE [LARGE SCALE GENOMIC DNA]</scope>
    <source>
        <strain evidence="5 6">DSM 1314</strain>
    </source>
</reference>
<dbReference type="GO" id="GO:0003700">
    <property type="term" value="F:DNA-binding transcription factor activity"/>
    <property type="evidence" value="ECO:0007669"/>
    <property type="project" value="InterPro"/>
</dbReference>
<dbReference type="GO" id="GO:0043565">
    <property type="term" value="F:sequence-specific DNA binding"/>
    <property type="evidence" value="ECO:0007669"/>
    <property type="project" value="InterPro"/>
</dbReference>
<organism evidence="5 6">
    <name type="scientific">Domibacillus aminovorans</name>
    <dbReference type="NCBI Taxonomy" id="29332"/>
    <lineage>
        <taxon>Bacteria</taxon>
        <taxon>Bacillati</taxon>
        <taxon>Bacillota</taxon>
        <taxon>Bacilli</taxon>
        <taxon>Bacillales</taxon>
        <taxon>Bacillaceae</taxon>
        <taxon>Domibacillus</taxon>
    </lineage>
</organism>
<dbReference type="EMBL" id="LQWY01000051">
    <property type="protein sequence ID" value="OAH60146.1"/>
    <property type="molecule type" value="Genomic_DNA"/>
</dbReference>
<dbReference type="AlphaFoldDB" id="A0A177L457"/>
<dbReference type="PANTHER" id="PTHR46796:SF13">
    <property type="entry name" value="HTH-TYPE TRANSCRIPTIONAL ACTIVATOR RHAS"/>
    <property type="match status" value="1"/>
</dbReference>
<keyword evidence="1" id="KW-0805">Transcription regulation</keyword>
<protein>
    <submittedName>
        <fullName evidence="5">AraC family transcriptional regulator</fullName>
    </submittedName>
</protein>
<dbReference type="PANTHER" id="PTHR46796">
    <property type="entry name" value="HTH-TYPE TRANSCRIPTIONAL ACTIVATOR RHAS-RELATED"/>
    <property type="match status" value="1"/>
</dbReference>
<dbReference type="STRING" id="29332.AWH48_19910"/>
<evidence type="ECO:0000256" key="3">
    <source>
        <dbReference type="ARBA" id="ARBA00023163"/>
    </source>
</evidence>
<name>A0A177L457_9BACI</name>
<dbReference type="InterPro" id="IPR009057">
    <property type="entry name" value="Homeodomain-like_sf"/>
</dbReference>
<dbReference type="SUPFAM" id="SSF46689">
    <property type="entry name" value="Homeodomain-like"/>
    <property type="match status" value="1"/>
</dbReference>
<feature type="domain" description="HTH araC/xylS-type" evidence="4">
    <location>
        <begin position="162"/>
        <end position="264"/>
    </location>
</feature>
<dbReference type="SMART" id="SM00342">
    <property type="entry name" value="HTH_ARAC"/>
    <property type="match status" value="1"/>
</dbReference>
<keyword evidence="3" id="KW-0804">Transcription</keyword>
<keyword evidence="2" id="KW-0238">DNA-binding</keyword>
<evidence type="ECO:0000313" key="5">
    <source>
        <dbReference type="EMBL" id="OAH60146.1"/>
    </source>
</evidence>